<organism evidence="1 2">
    <name type="scientific">Caulobacter hibisci</name>
    <dbReference type="NCBI Taxonomy" id="2035993"/>
    <lineage>
        <taxon>Bacteria</taxon>
        <taxon>Pseudomonadati</taxon>
        <taxon>Pseudomonadota</taxon>
        <taxon>Alphaproteobacteria</taxon>
        <taxon>Caulobacterales</taxon>
        <taxon>Caulobacteraceae</taxon>
        <taxon>Caulobacter</taxon>
    </lineage>
</organism>
<reference evidence="1 2" key="1">
    <citation type="submission" date="2020-11" db="EMBL/GenBank/DDBJ databases">
        <title>genome sequence of strain KACC 18849.</title>
        <authorList>
            <person name="Gao J."/>
            <person name="Zhang X."/>
        </authorList>
    </citation>
    <scope>NUCLEOTIDE SEQUENCE [LARGE SCALE GENOMIC DNA]</scope>
    <source>
        <strain evidence="1 2">KACC 18849</strain>
    </source>
</reference>
<comment type="caution">
    <text evidence="1">The sequence shown here is derived from an EMBL/GenBank/DDBJ whole genome shotgun (WGS) entry which is preliminary data.</text>
</comment>
<sequence>MRAFDAALADLYAAFDTTKPRVIHGCPCCVDKRNTDILLAKPLRQLTGDDLGGYASGVFLTVGSENDYLYLLPRMFEITATEKHWQLYPQLVVGHLRFGDRVAWKPGQRRALSAFLDAWFDRQLDEIAGTGLGFHESDEVEALLCGLAIGGVDIATYLDRLKPVGLLVTDLYWRFGEAASEDRGPPNYWEDAPEGWAAMKAFMNDPEIFAIVARVSGIFPTR</sequence>
<dbReference type="RefSeq" id="WP_198577263.1">
    <property type="nucleotide sequence ID" value="NZ_JADWOX010000012.1"/>
</dbReference>
<keyword evidence="2" id="KW-1185">Reference proteome</keyword>
<dbReference type="Proteomes" id="UP000639859">
    <property type="component" value="Unassembled WGS sequence"/>
</dbReference>
<dbReference type="EMBL" id="JADWOX010000012">
    <property type="protein sequence ID" value="MBI1685361.1"/>
    <property type="molecule type" value="Genomic_DNA"/>
</dbReference>
<gene>
    <name evidence="1" type="ORF">I4Q42_16950</name>
</gene>
<proteinExistence type="predicted"/>
<name>A0ABS0T0E3_9CAUL</name>
<evidence type="ECO:0000313" key="1">
    <source>
        <dbReference type="EMBL" id="MBI1685361.1"/>
    </source>
</evidence>
<accession>A0ABS0T0E3</accession>
<protein>
    <submittedName>
        <fullName evidence="1">Uncharacterized protein</fullName>
    </submittedName>
</protein>
<evidence type="ECO:0000313" key="2">
    <source>
        <dbReference type="Proteomes" id="UP000639859"/>
    </source>
</evidence>